<proteinExistence type="predicted"/>
<dbReference type="GO" id="GO:0016740">
    <property type="term" value="F:transferase activity"/>
    <property type="evidence" value="ECO:0007669"/>
    <property type="project" value="UniProtKB-KW"/>
</dbReference>
<dbReference type="Proteomes" id="UP001168575">
    <property type="component" value="Unassembled WGS sequence"/>
</dbReference>
<accession>A0AA43RNB4</accession>
<dbReference type="AlphaFoldDB" id="A0AA43RNB4"/>
<keyword evidence="1" id="KW-0808">Transferase</keyword>
<feature type="non-terminal residue" evidence="1">
    <location>
        <position position="227"/>
    </location>
</feature>
<sequence length="227" mass="26224">MIDLNYINNYFPPQIASNAAFQKHILKEYIQLMVLDHLATTPYISKLAFIGGTNLRLIKGIDRFSENLDFDCKDLTEQKFVEMTDGVITFLRHSGLNVETRDKANSKLTAFRRNIFFPEFLFELELTGHREERFLLKIEAQNQGVAYPIEMRHVQRCGFFFSLPVPPDSVLLGMKFSALLARAKGRDFYDCMFLMQQTKPSYEFLKERAGISNTDDLKKAITDKLAT</sequence>
<dbReference type="EMBL" id="JAUMVS010000405">
    <property type="protein sequence ID" value="MDO4842987.1"/>
    <property type="molecule type" value="Genomic_DNA"/>
</dbReference>
<protein>
    <submittedName>
        <fullName evidence="1">Nucleotidyl transferase AbiEii/AbiGii toxin family protein</fullName>
    </submittedName>
</protein>
<keyword evidence="2" id="KW-1185">Reference proteome</keyword>
<dbReference type="Gene3D" id="3.10.450.620">
    <property type="entry name" value="JHP933, nucleotidyltransferase-like core domain"/>
    <property type="match status" value="1"/>
</dbReference>
<comment type="caution">
    <text evidence="1">The sequence shown here is derived from an EMBL/GenBank/DDBJ whole genome shotgun (WGS) entry which is preliminary data.</text>
</comment>
<dbReference type="Pfam" id="PF08843">
    <property type="entry name" value="AbiEii"/>
    <property type="match status" value="1"/>
</dbReference>
<evidence type="ECO:0000313" key="2">
    <source>
        <dbReference type="Proteomes" id="UP001168575"/>
    </source>
</evidence>
<organism evidence="1 2">
    <name type="scientific">Phoenicibacter congonensis</name>
    <dbReference type="NCBI Taxonomy" id="1944646"/>
    <lineage>
        <taxon>Bacteria</taxon>
        <taxon>Bacillati</taxon>
        <taxon>Actinomycetota</taxon>
        <taxon>Coriobacteriia</taxon>
        <taxon>Eggerthellales</taxon>
        <taxon>Eggerthellaceae</taxon>
        <taxon>Phoenicibacter</taxon>
    </lineage>
</organism>
<reference evidence="1" key="1">
    <citation type="submission" date="2023-07" db="EMBL/GenBank/DDBJ databases">
        <title>Between Cages and Wild: Unraveling the Impact of Captivity on Animal Microbiomes and Antimicrobial Resistance.</title>
        <authorList>
            <person name="Schmartz G.P."/>
            <person name="Rehner J."/>
            <person name="Schuff M.J."/>
            <person name="Becker S.L."/>
            <person name="Kravczyk M."/>
            <person name="Gurevich A."/>
            <person name="Francke R."/>
            <person name="Mueller R."/>
            <person name="Keller V."/>
            <person name="Keller A."/>
        </authorList>
    </citation>
    <scope>NUCLEOTIDE SEQUENCE</scope>
    <source>
        <strain evidence="1">S12M_St_49</strain>
    </source>
</reference>
<gene>
    <name evidence="1" type="ORF">Q3982_09955</name>
</gene>
<dbReference type="InterPro" id="IPR014942">
    <property type="entry name" value="AbiEii"/>
</dbReference>
<name>A0AA43RNB4_9ACTN</name>
<evidence type="ECO:0000313" key="1">
    <source>
        <dbReference type="EMBL" id="MDO4842987.1"/>
    </source>
</evidence>